<evidence type="ECO:0000256" key="3">
    <source>
        <dbReference type="SAM" id="MobiDB-lite"/>
    </source>
</evidence>
<feature type="region of interest" description="Disordered" evidence="3">
    <location>
        <begin position="94"/>
        <end position="122"/>
    </location>
</feature>
<feature type="domain" description="RRM" evidence="4">
    <location>
        <begin position="19"/>
        <end position="106"/>
    </location>
</feature>
<dbReference type="InterPro" id="IPR012677">
    <property type="entry name" value="Nucleotide-bd_a/b_plait_sf"/>
</dbReference>
<feature type="compositionally biased region" description="Polar residues" evidence="3">
    <location>
        <begin position="202"/>
        <end position="213"/>
    </location>
</feature>
<feature type="compositionally biased region" description="Polar residues" evidence="3">
    <location>
        <begin position="161"/>
        <end position="170"/>
    </location>
</feature>
<evidence type="ECO:0000256" key="1">
    <source>
        <dbReference type="ARBA" id="ARBA00022884"/>
    </source>
</evidence>
<organism evidence="5">
    <name type="scientific">Bracon brevicornis</name>
    <dbReference type="NCBI Taxonomy" id="1563983"/>
    <lineage>
        <taxon>Eukaryota</taxon>
        <taxon>Metazoa</taxon>
        <taxon>Ecdysozoa</taxon>
        <taxon>Arthropoda</taxon>
        <taxon>Hexapoda</taxon>
        <taxon>Insecta</taxon>
        <taxon>Pterygota</taxon>
        <taxon>Neoptera</taxon>
        <taxon>Endopterygota</taxon>
        <taxon>Hymenoptera</taxon>
        <taxon>Apocrita</taxon>
        <taxon>Ichneumonoidea</taxon>
        <taxon>Braconidae</taxon>
        <taxon>Braconinae</taxon>
        <taxon>Bracon</taxon>
    </lineage>
</organism>
<dbReference type="Pfam" id="PF00076">
    <property type="entry name" value="RRM_1"/>
    <property type="match status" value="1"/>
</dbReference>
<dbReference type="Gene3D" id="3.30.70.330">
    <property type="match status" value="2"/>
</dbReference>
<evidence type="ECO:0000256" key="2">
    <source>
        <dbReference type="PROSITE-ProRule" id="PRU00176"/>
    </source>
</evidence>
<feature type="compositionally biased region" description="Basic and acidic residues" evidence="3">
    <location>
        <begin position="237"/>
        <end position="254"/>
    </location>
</feature>
<feature type="compositionally biased region" description="Polar residues" evidence="3">
    <location>
        <begin position="222"/>
        <end position="236"/>
    </location>
</feature>
<dbReference type="SUPFAM" id="SSF54928">
    <property type="entry name" value="RNA-binding domain, RBD"/>
    <property type="match status" value="2"/>
</dbReference>
<keyword evidence="1 2" id="KW-0694">RNA-binding</keyword>
<dbReference type="GO" id="GO:0005634">
    <property type="term" value="C:nucleus"/>
    <property type="evidence" value="ECO:0007669"/>
    <property type="project" value="TreeGrafter"/>
</dbReference>
<dbReference type="GO" id="GO:0005737">
    <property type="term" value="C:cytoplasm"/>
    <property type="evidence" value="ECO:0007669"/>
    <property type="project" value="TreeGrafter"/>
</dbReference>
<feature type="region of interest" description="Disordered" evidence="3">
    <location>
        <begin position="139"/>
        <end position="290"/>
    </location>
</feature>
<proteinExistence type="predicted"/>
<dbReference type="EMBL" id="CADCXW020000002">
    <property type="protein sequence ID" value="CAD1532470.1"/>
    <property type="molecule type" value="Genomic_DNA"/>
</dbReference>
<gene>
    <name evidence="5" type="ORF">BBRV_LOCUS10802</name>
</gene>
<dbReference type="PROSITE" id="PS50102">
    <property type="entry name" value="RRM"/>
    <property type="match status" value="1"/>
</dbReference>
<dbReference type="InterPro" id="IPR035979">
    <property type="entry name" value="RBD_domain_sf"/>
</dbReference>
<dbReference type="InterPro" id="IPR000504">
    <property type="entry name" value="RRM_dom"/>
</dbReference>
<dbReference type="GO" id="GO:0003729">
    <property type="term" value="F:mRNA binding"/>
    <property type="evidence" value="ECO:0007669"/>
    <property type="project" value="TreeGrafter"/>
</dbReference>
<protein>
    <recommendedName>
        <fullName evidence="4">RRM domain-containing protein</fullName>
    </recommendedName>
</protein>
<dbReference type="CDD" id="cd00590">
    <property type="entry name" value="RRM_SF"/>
    <property type="match status" value="1"/>
</dbReference>
<dbReference type="AlphaFoldDB" id="A0A6V7HYF5"/>
<dbReference type="SMART" id="SM00360">
    <property type="entry name" value="RRM"/>
    <property type="match status" value="2"/>
</dbReference>
<reference evidence="5" key="1">
    <citation type="submission" date="2020-07" db="EMBL/GenBank/DDBJ databases">
        <authorList>
            <person name="Ferguson B K."/>
        </authorList>
    </citation>
    <scope>NUCLEOTIDE SEQUENCE</scope>
    <source>
        <strain evidence="5">L06</strain>
    </source>
</reference>
<accession>A0A6V7HYF5</accession>
<sequence>MDHRVNKSPEDFYQYYQKLNSWAVNFQNNRELTVPQVKIFFSKWGNVVDVRQTGSPSGYCFVHFETKENARQCVLDLKDDPIIKLRFFSQRTPANGDDAKSNYSGEFRNDTNSRASSVKSEKKLTLRMPVVKPAAEILKNGQSGGSAEVNKATPPALRTPNLRNGISKTPGSARERTKSPEFVFQPVNTSKHQNEPEKPAKTESSTPNSTPGVSTPVVMTATEESINHSAESSSTASRDDGKGDEPPEVAKELEVTNSQSIASQQALKNSNSTDSQMVSPQSIPPASESKDMYKNLPRLIEHCPSPGYFPPFVPPKKRAMPPPKELEEQMKNAVPAREVIVANIPEMCPLQFIIDLFEKYQPICMTDIAVLPPHNLRYCVVYFKSSEDTEAVEKIFDRTKIFGKRLIVLRSESLLEIEEHPHVKLA</sequence>
<name>A0A6V7HYF5_9HYME</name>
<dbReference type="InterPro" id="IPR050374">
    <property type="entry name" value="RRT5_SRSF_SR"/>
</dbReference>
<evidence type="ECO:0000313" key="5">
    <source>
        <dbReference type="EMBL" id="CAD1532470.1"/>
    </source>
</evidence>
<dbReference type="PANTHER" id="PTHR23003">
    <property type="entry name" value="RNA RECOGNITION MOTIF RRM DOMAIN CONTAINING PROTEIN"/>
    <property type="match status" value="1"/>
</dbReference>
<evidence type="ECO:0000259" key="4">
    <source>
        <dbReference type="PROSITE" id="PS50102"/>
    </source>
</evidence>
<feature type="compositionally biased region" description="Polar residues" evidence="3">
    <location>
        <begin position="255"/>
        <end position="281"/>
    </location>
</feature>
<feature type="compositionally biased region" description="Basic and acidic residues" evidence="3">
    <location>
        <begin position="192"/>
        <end position="201"/>
    </location>
</feature>